<dbReference type="InterPro" id="IPR036259">
    <property type="entry name" value="MFS_trans_sf"/>
</dbReference>
<evidence type="ECO:0000313" key="8">
    <source>
        <dbReference type="EMBL" id="TKI86950.1"/>
    </source>
</evidence>
<dbReference type="EMBL" id="SZOH01004288">
    <property type="protein sequence ID" value="TKI86950.1"/>
    <property type="molecule type" value="Genomic_DNA"/>
</dbReference>
<evidence type="ECO:0000256" key="6">
    <source>
        <dbReference type="SAM" id="Phobius"/>
    </source>
</evidence>
<dbReference type="InterPro" id="IPR005828">
    <property type="entry name" value="MFS_sugar_transport-like"/>
</dbReference>
<evidence type="ECO:0000256" key="4">
    <source>
        <dbReference type="ARBA" id="ARBA00022989"/>
    </source>
</evidence>
<keyword evidence="3 6" id="KW-0812">Transmembrane</keyword>
<comment type="caution">
    <text evidence="8">The sequence shown here is derived from an EMBL/GenBank/DDBJ whole genome shotgun (WGS) entry which is preliminary data.</text>
</comment>
<gene>
    <name evidence="8" type="ORF">FC695_39120</name>
</gene>
<keyword evidence="2" id="KW-0813">Transport</keyword>
<evidence type="ECO:0000313" key="9">
    <source>
        <dbReference type="Proteomes" id="UP000308444"/>
    </source>
</evidence>
<feature type="transmembrane region" description="Helical" evidence="6">
    <location>
        <begin position="6"/>
        <end position="27"/>
    </location>
</feature>
<proteinExistence type="predicted"/>
<evidence type="ECO:0000256" key="3">
    <source>
        <dbReference type="ARBA" id="ARBA00022692"/>
    </source>
</evidence>
<dbReference type="Proteomes" id="UP000308444">
    <property type="component" value="Unassembled WGS sequence"/>
</dbReference>
<evidence type="ECO:0000259" key="7">
    <source>
        <dbReference type="PROSITE" id="PS50850"/>
    </source>
</evidence>
<name>A0A9X9F1Q3_BACCE</name>
<sequence length="74" mass="7816">GTATNAGLILTPMMLGSVVGSAIGGIFQTKISYRNLMLLSIISFGIGMYLLGTMDPQTSRILLTIYMIITGFGV</sequence>
<dbReference type="PROSITE" id="PS50850">
    <property type="entry name" value="MFS"/>
    <property type="match status" value="1"/>
</dbReference>
<keyword evidence="5 6" id="KW-0472">Membrane</keyword>
<dbReference type="GO" id="GO:0005886">
    <property type="term" value="C:plasma membrane"/>
    <property type="evidence" value="ECO:0007669"/>
    <property type="project" value="UniProtKB-SubCell"/>
</dbReference>
<dbReference type="GO" id="GO:0022857">
    <property type="term" value="F:transmembrane transporter activity"/>
    <property type="evidence" value="ECO:0007669"/>
    <property type="project" value="InterPro"/>
</dbReference>
<evidence type="ECO:0000256" key="5">
    <source>
        <dbReference type="ARBA" id="ARBA00023136"/>
    </source>
</evidence>
<feature type="domain" description="Major facilitator superfamily (MFS) profile" evidence="7">
    <location>
        <begin position="1"/>
        <end position="74"/>
    </location>
</feature>
<dbReference type="Gene3D" id="1.20.1250.20">
    <property type="entry name" value="MFS general substrate transporter like domains"/>
    <property type="match status" value="1"/>
</dbReference>
<keyword evidence="4 6" id="KW-1133">Transmembrane helix</keyword>
<dbReference type="Pfam" id="PF00083">
    <property type="entry name" value="Sugar_tr"/>
    <property type="match status" value="1"/>
</dbReference>
<feature type="transmembrane region" description="Helical" evidence="6">
    <location>
        <begin position="36"/>
        <end position="54"/>
    </location>
</feature>
<evidence type="ECO:0000256" key="2">
    <source>
        <dbReference type="ARBA" id="ARBA00022448"/>
    </source>
</evidence>
<accession>A0A9X9F1Q3</accession>
<feature type="non-terminal residue" evidence="8">
    <location>
        <position position="74"/>
    </location>
</feature>
<feature type="non-terminal residue" evidence="8">
    <location>
        <position position="1"/>
    </location>
</feature>
<organism evidence="8 9">
    <name type="scientific">Bacillus cereus</name>
    <dbReference type="NCBI Taxonomy" id="1396"/>
    <lineage>
        <taxon>Bacteria</taxon>
        <taxon>Bacillati</taxon>
        <taxon>Bacillota</taxon>
        <taxon>Bacilli</taxon>
        <taxon>Bacillales</taxon>
        <taxon>Bacillaceae</taxon>
        <taxon>Bacillus</taxon>
        <taxon>Bacillus cereus group</taxon>
    </lineage>
</organism>
<dbReference type="SUPFAM" id="SSF103473">
    <property type="entry name" value="MFS general substrate transporter"/>
    <property type="match status" value="1"/>
</dbReference>
<protein>
    <submittedName>
        <fullName evidence="8">MFS transporter</fullName>
    </submittedName>
</protein>
<comment type="subcellular location">
    <subcellularLocation>
        <location evidence="1">Cell membrane</location>
        <topology evidence="1">Multi-pass membrane protein</topology>
    </subcellularLocation>
</comment>
<evidence type="ECO:0000256" key="1">
    <source>
        <dbReference type="ARBA" id="ARBA00004651"/>
    </source>
</evidence>
<dbReference type="AlphaFoldDB" id="A0A9X9F1Q3"/>
<reference evidence="8 9" key="1">
    <citation type="journal article" date="2019" name="Environ. Microbiol.">
        <title>An active ?-lactamase is a part of an orchestrated cell wall stress resistance network of Bacillus subtilis and related rhizosphere species.</title>
        <authorList>
            <person name="Bucher T."/>
            <person name="Keren-Paz A."/>
            <person name="Hausser J."/>
            <person name="Olender T."/>
            <person name="Cytryn E."/>
            <person name="Kolodkin-Gal I."/>
        </authorList>
    </citation>
    <scope>NUCLEOTIDE SEQUENCE [LARGE SCALE GENOMIC DNA]</scope>
    <source>
        <strain evidence="8 9">I32</strain>
    </source>
</reference>
<dbReference type="InterPro" id="IPR020846">
    <property type="entry name" value="MFS_dom"/>
</dbReference>